<gene>
    <name evidence="1" type="ORF">OIH86_11460</name>
</gene>
<dbReference type="RefSeq" id="WP_264142902.1">
    <property type="nucleotide sequence ID" value="NZ_JAOYEY010000036.1"/>
</dbReference>
<keyword evidence="2" id="KW-1185">Reference proteome</keyword>
<proteinExistence type="predicted"/>
<protein>
    <submittedName>
        <fullName evidence="1">Uncharacterized protein</fullName>
    </submittedName>
</protein>
<organism evidence="1 2">
    <name type="scientific">Metabacillus halosaccharovorans</name>
    <dbReference type="NCBI Taxonomy" id="930124"/>
    <lineage>
        <taxon>Bacteria</taxon>
        <taxon>Bacillati</taxon>
        <taxon>Bacillota</taxon>
        <taxon>Bacilli</taxon>
        <taxon>Bacillales</taxon>
        <taxon>Bacillaceae</taxon>
        <taxon>Metabacillus</taxon>
    </lineage>
</organism>
<comment type="caution">
    <text evidence="1">The sequence shown here is derived from an EMBL/GenBank/DDBJ whole genome shotgun (WGS) entry which is preliminary data.</text>
</comment>
<accession>A0ABT3DH22</accession>
<dbReference type="EMBL" id="JAOYEY010000036">
    <property type="protein sequence ID" value="MCV9886277.1"/>
    <property type="molecule type" value="Genomic_DNA"/>
</dbReference>
<reference evidence="1 2" key="1">
    <citation type="submission" date="2022-10" db="EMBL/GenBank/DDBJ databases">
        <title>Draft genome assembly of moderately radiation resistant bacterium Metabacillus halosaccharovorans.</title>
        <authorList>
            <person name="Pal S."/>
            <person name="Gopinathan A."/>
        </authorList>
    </citation>
    <scope>NUCLEOTIDE SEQUENCE [LARGE SCALE GENOMIC DNA]</scope>
    <source>
        <strain evidence="1 2">VITHBRA001</strain>
    </source>
</reference>
<evidence type="ECO:0000313" key="2">
    <source>
        <dbReference type="Proteomes" id="UP001526147"/>
    </source>
</evidence>
<evidence type="ECO:0000313" key="1">
    <source>
        <dbReference type="EMBL" id="MCV9886277.1"/>
    </source>
</evidence>
<name>A0ABT3DH22_9BACI</name>
<sequence>MPKFTLFHDYVDGNLVPYWFVMTFRENEIEWNKSVFYITIEMHLEHSNRDHYNNSIPSYPVYLKDLIFNDGQPGKVGIHLKGVRKRLNKHKIDPYIINQFIIPFPDTHDLLKLMPNKKKILLLRK</sequence>
<dbReference type="Proteomes" id="UP001526147">
    <property type="component" value="Unassembled WGS sequence"/>
</dbReference>